<dbReference type="Proteomes" id="UP000654257">
    <property type="component" value="Unassembled WGS sequence"/>
</dbReference>
<reference evidence="2" key="1">
    <citation type="journal article" date="2014" name="Int. J. Syst. Evol. Microbiol.">
        <title>Complete genome sequence of Corynebacterium casei LMG S-19264T (=DSM 44701T), isolated from a smear-ripened cheese.</title>
        <authorList>
            <consortium name="US DOE Joint Genome Institute (JGI-PGF)"/>
            <person name="Walter F."/>
            <person name="Albersmeier A."/>
            <person name="Kalinowski J."/>
            <person name="Ruckert C."/>
        </authorList>
    </citation>
    <scope>NUCLEOTIDE SEQUENCE</scope>
    <source>
        <strain evidence="2">CCM 7905</strain>
    </source>
</reference>
<proteinExistence type="predicted"/>
<reference evidence="2" key="2">
    <citation type="submission" date="2020-09" db="EMBL/GenBank/DDBJ databases">
        <authorList>
            <person name="Sun Q."/>
            <person name="Sedlacek I."/>
        </authorList>
    </citation>
    <scope>NUCLEOTIDE SEQUENCE</scope>
    <source>
        <strain evidence="2">CCM 7905</strain>
    </source>
</reference>
<sequence>MDEPTLDPPLDAGQPGWVRLPDGRRAYRYTGTDELIYEKPTGTEQPPAASNK</sequence>
<dbReference type="EMBL" id="BMCU01000002">
    <property type="protein sequence ID" value="GGG03987.1"/>
    <property type="molecule type" value="Genomic_DNA"/>
</dbReference>
<feature type="region of interest" description="Disordered" evidence="1">
    <location>
        <begin position="1"/>
        <end position="52"/>
    </location>
</feature>
<dbReference type="RefSeq" id="WP_188544435.1">
    <property type="nucleotide sequence ID" value="NZ_BMCU01000002.1"/>
</dbReference>
<protein>
    <submittedName>
        <fullName evidence="2">Uncharacterized protein</fullName>
    </submittedName>
</protein>
<comment type="caution">
    <text evidence="2">The sequence shown here is derived from an EMBL/GenBank/DDBJ whole genome shotgun (WGS) entry which is preliminary data.</text>
</comment>
<organism evidence="2 3">
    <name type="scientific">Rhodococcoides trifolii</name>
    <dbReference type="NCBI Taxonomy" id="908250"/>
    <lineage>
        <taxon>Bacteria</taxon>
        <taxon>Bacillati</taxon>
        <taxon>Actinomycetota</taxon>
        <taxon>Actinomycetes</taxon>
        <taxon>Mycobacteriales</taxon>
        <taxon>Nocardiaceae</taxon>
        <taxon>Rhodococcoides</taxon>
    </lineage>
</organism>
<dbReference type="AlphaFoldDB" id="A0A917D0J7"/>
<evidence type="ECO:0000256" key="1">
    <source>
        <dbReference type="SAM" id="MobiDB-lite"/>
    </source>
</evidence>
<name>A0A917D0J7_9NOCA</name>
<evidence type="ECO:0000313" key="2">
    <source>
        <dbReference type="EMBL" id="GGG03987.1"/>
    </source>
</evidence>
<accession>A0A917D0J7</accession>
<keyword evidence="3" id="KW-1185">Reference proteome</keyword>
<evidence type="ECO:0000313" key="3">
    <source>
        <dbReference type="Proteomes" id="UP000654257"/>
    </source>
</evidence>
<gene>
    <name evidence="2" type="ORF">GCM10007304_17650</name>
</gene>
<feature type="compositionally biased region" description="Polar residues" evidence="1">
    <location>
        <begin position="42"/>
        <end position="52"/>
    </location>
</feature>